<gene>
    <name evidence="1" type="ORF">ACELLULO517_07660</name>
</gene>
<dbReference type="EMBL" id="JAESVA010000002">
    <property type="protein sequence ID" value="MCB8880107.1"/>
    <property type="molecule type" value="Genomic_DNA"/>
</dbReference>
<reference evidence="1 2" key="1">
    <citation type="journal article" date="2021" name="Microorganisms">
        <title>Acidisoma silvae sp. nov. and Acidisomacellulosilytica sp. nov., Two Acidophilic Bacteria Isolated from Decaying Wood, Hydrolyzing Cellulose and Producing Poly-3-hydroxybutyrate.</title>
        <authorList>
            <person name="Mieszkin S."/>
            <person name="Pouder E."/>
            <person name="Uroz S."/>
            <person name="Simon-Colin C."/>
            <person name="Alain K."/>
        </authorList>
    </citation>
    <scope>NUCLEOTIDE SEQUENCE [LARGE SCALE GENOMIC DNA]</scope>
    <source>
        <strain evidence="1 2">HW T5.17</strain>
    </source>
</reference>
<proteinExistence type="predicted"/>
<protein>
    <submittedName>
        <fullName evidence="1">Uncharacterized protein</fullName>
    </submittedName>
</protein>
<accession>A0A963Z170</accession>
<dbReference type="Proteomes" id="UP000721844">
    <property type="component" value="Unassembled WGS sequence"/>
</dbReference>
<sequence>MTNNVAVAGTWIDENGFVAEDDRLRLTEDNGRWYWEGSQPVKAERYGLTGDLTAVRIVSAATAADQAMGLGVAWEFSTSEDECARVGMMIHEIA</sequence>
<evidence type="ECO:0000313" key="1">
    <source>
        <dbReference type="EMBL" id="MCB8880107.1"/>
    </source>
</evidence>
<dbReference type="AlphaFoldDB" id="A0A963Z170"/>
<name>A0A963Z170_9PROT</name>
<dbReference type="RefSeq" id="WP_227306713.1">
    <property type="nucleotide sequence ID" value="NZ_JAESVA010000002.1"/>
</dbReference>
<evidence type="ECO:0000313" key="2">
    <source>
        <dbReference type="Proteomes" id="UP000721844"/>
    </source>
</evidence>
<keyword evidence="2" id="KW-1185">Reference proteome</keyword>
<organism evidence="1 2">
    <name type="scientific">Acidisoma cellulosilyticum</name>
    <dbReference type="NCBI Taxonomy" id="2802395"/>
    <lineage>
        <taxon>Bacteria</taxon>
        <taxon>Pseudomonadati</taxon>
        <taxon>Pseudomonadota</taxon>
        <taxon>Alphaproteobacteria</taxon>
        <taxon>Acetobacterales</taxon>
        <taxon>Acidocellaceae</taxon>
        <taxon>Acidisoma</taxon>
    </lineage>
</organism>
<comment type="caution">
    <text evidence="1">The sequence shown here is derived from an EMBL/GenBank/DDBJ whole genome shotgun (WGS) entry which is preliminary data.</text>
</comment>